<reference evidence="1" key="1">
    <citation type="submission" date="2023-11" db="EMBL/GenBank/DDBJ databases">
        <authorList>
            <person name="Poullet M."/>
        </authorList>
    </citation>
    <scope>NUCLEOTIDE SEQUENCE</scope>
    <source>
        <strain evidence="1">E1834</strain>
    </source>
</reference>
<evidence type="ECO:0000313" key="2">
    <source>
        <dbReference type="Proteomes" id="UP001497535"/>
    </source>
</evidence>
<sequence length="110" mass="11815">MLKAASMFYLMIPFLILLCSFFQNCGAPQAAVSSLNGISIPHKTINAAKAQLGSLGNPHENRVSFPIKQNSSKSGINLTVSGPKQPVLRTSAKHDNQDLFSNDENNDAGK</sequence>
<accession>A0ACB1AB80</accession>
<evidence type="ECO:0000313" key="1">
    <source>
        <dbReference type="EMBL" id="CAK5087616.1"/>
    </source>
</evidence>
<comment type="caution">
    <text evidence="1">The sequence shown here is derived from an EMBL/GenBank/DDBJ whole genome shotgun (WGS) entry which is preliminary data.</text>
</comment>
<dbReference type="EMBL" id="CAVMJV010000067">
    <property type="protein sequence ID" value="CAK5087616.1"/>
    <property type="molecule type" value="Genomic_DNA"/>
</dbReference>
<gene>
    <name evidence="1" type="ORF">MENTE1834_LOCUS35224</name>
</gene>
<organism evidence="1 2">
    <name type="scientific">Meloidogyne enterolobii</name>
    <name type="common">Root-knot nematode worm</name>
    <name type="synonym">Meloidogyne mayaguensis</name>
    <dbReference type="NCBI Taxonomy" id="390850"/>
    <lineage>
        <taxon>Eukaryota</taxon>
        <taxon>Metazoa</taxon>
        <taxon>Ecdysozoa</taxon>
        <taxon>Nematoda</taxon>
        <taxon>Chromadorea</taxon>
        <taxon>Rhabditida</taxon>
        <taxon>Tylenchina</taxon>
        <taxon>Tylenchomorpha</taxon>
        <taxon>Tylenchoidea</taxon>
        <taxon>Meloidogynidae</taxon>
        <taxon>Meloidogyninae</taxon>
        <taxon>Meloidogyne</taxon>
    </lineage>
</organism>
<dbReference type="Proteomes" id="UP001497535">
    <property type="component" value="Unassembled WGS sequence"/>
</dbReference>
<name>A0ACB1AB80_MELEN</name>
<keyword evidence="2" id="KW-1185">Reference proteome</keyword>
<proteinExistence type="predicted"/>
<protein>
    <submittedName>
        <fullName evidence="1">Uncharacterized protein</fullName>
    </submittedName>
</protein>